<comment type="caution">
    <text evidence="1">The sequence shown here is derived from an EMBL/GenBank/DDBJ whole genome shotgun (WGS) entry which is preliminary data.</text>
</comment>
<dbReference type="VEuPathDB" id="FungiDB:TRIVIDRAFT_223591"/>
<gene>
    <name evidence="1" type="ORF">TRIVIDRAFT_223591</name>
</gene>
<dbReference type="GO" id="GO:0003676">
    <property type="term" value="F:nucleic acid binding"/>
    <property type="evidence" value="ECO:0007669"/>
    <property type="project" value="InterPro"/>
</dbReference>
<accession>G9MXK1</accession>
<evidence type="ECO:0000313" key="1">
    <source>
        <dbReference type="EMBL" id="EHK20899.1"/>
    </source>
</evidence>
<organism evidence="1 2">
    <name type="scientific">Hypocrea virens (strain Gv29-8 / FGSC 10586)</name>
    <name type="common">Gliocladium virens</name>
    <name type="synonym">Trichoderma virens</name>
    <dbReference type="NCBI Taxonomy" id="413071"/>
    <lineage>
        <taxon>Eukaryota</taxon>
        <taxon>Fungi</taxon>
        <taxon>Dikarya</taxon>
        <taxon>Ascomycota</taxon>
        <taxon>Pezizomycotina</taxon>
        <taxon>Sordariomycetes</taxon>
        <taxon>Hypocreomycetidae</taxon>
        <taxon>Hypocreales</taxon>
        <taxon>Hypocreaceae</taxon>
        <taxon>Trichoderma</taxon>
    </lineage>
</organism>
<dbReference type="GeneID" id="25791783"/>
<dbReference type="Gene3D" id="3.30.420.10">
    <property type="entry name" value="Ribonuclease H-like superfamily/Ribonuclease H"/>
    <property type="match status" value="1"/>
</dbReference>
<dbReference type="InterPro" id="IPR012337">
    <property type="entry name" value="RNaseH-like_sf"/>
</dbReference>
<protein>
    <submittedName>
        <fullName evidence="1">Uncharacterized protein</fullName>
    </submittedName>
</protein>
<proteinExistence type="predicted"/>
<dbReference type="RefSeq" id="XP_013955092.1">
    <property type="nucleotide sequence ID" value="XM_014099617.1"/>
</dbReference>
<dbReference type="SUPFAM" id="SSF53098">
    <property type="entry name" value="Ribonuclease H-like"/>
    <property type="match status" value="1"/>
</dbReference>
<evidence type="ECO:0000313" key="2">
    <source>
        <dbReference type="Proteomes" id="UP000007115"/>
    </source>
</evidence>
<dbReference type="InParanoid" id="G9MXK1"/>
<keyword evidence="2" id="KW-1185">Reference proteome</keyword>
<dbReference type="EMBL" id="ABDF02000077">
    <property type="protein sequence ID" value="EHK20899.1"/>
    <property type="molecule type" value="Genomic_DNA"/>
</dbReference>
<dbReference type="InterPro" id="IPR036397">
    <property type="entry name" value="RNaseH_sf"/>
</dbReference>
<name>G9MXK1_HYPVG</name>
<dbReference type="STRING" id="413071.G9MXK1"/>
<dbReference type="AlphaFoldDB" id="G9MXK1"/>
<dbReference type="HOGENOM" id="CLU_1959884_0_0_1"/>
<sequence>MIDIEIDRNNIESAIMRLYKLKGFLRCGSEEQGNTGGNVLRAYINGNNRQFSVYFAQNDPRNMMETLNGYSETRERAELMALKHTLEIVPLEQYVRIYGSSEYSPKRLTEYALGWERMNCLTANDEKK</sequence>
<reference evidence="1 2" key="1">
    <citation type="journal article" date="2011" name="Genome Biol.">
        <title>Comparative genome sequence analysis underscores mycoparasitism as the ancestral life style of Trichoderma.</title>
        <authorList>
            <person name="Kubicek C.P."/>
            <person name="Herrera-Estrella A."/>
            <person name="Seidl-Seiboth V."/>
            <person name="Martinez D.A."/>
            <person name="Druzhinina I.S."/>
            <person name="Thon M."/>
            <person name="Zeilinger S."/>
            <person name="Casas-Flores S."/>
            <person name="Horwitz B.A."/>
            <person name="Mukherjee P.K."/>
            <person name="Mukherjee M."/>
            <person name="Kredics L."/>
            <person name="Alcaraz L.D."/>
            <person name="Aerts A."/>
            <person name="Antal Z."/>
            <person name="Atanasova L."/>
            <person name="Cervantes-Badillo M.G."/>
            <person name="Challacombe J."/>
            <person name="Chertkov O."/>
            <person name="McCluskey K."/>
            <person name="Coulpier F."/>
            <person name="Deshpande N."/>
            <person name="von Doehren H."/>
            <person name="Ebbole D.J."/>
            <person name="Esquivel-Naranjo E.U."/>
            <person name="Fekete E."/>
            <person name="Flipphi M."/>
            <person name="Glaser F."/>
            <person name="Gomez-Rodriguez E.Y."/>
            <person name="Gruber S."/>
            <person name="Han C."/>
            <person name="Henrissat B."/>
            <person name="Hermosa R."/>
            <person name="Hernandez-Onate M."/>
            <person name="Karaffa L."/>
            <person name="Kosti I."/>
            <person name="Le Crom S."/>
            <person name="Lindquist E."/>
            <person name="Lucas S."/>
            <person name="Luebeck M."/>
            <person name="Luebeck P.S."/>
            <person name="Margeot A."/>
            <person name="Metz B."/>
            <person name="Misra M."/>
            <person name="Nevalainen H."/>
            <person name="Omann M."/>
            <person name="Packer N."/>
            <person name="Perrone G."/>
            <person name="Uresti-Rivera E.E."/>
            <person name="Salamov A."/>
            <person name="Schmoll M."/>
            <person name="Seiboth B."/>
            <person name="Shapiro H."/>
            <person name="Sukno S."/>
            <person name="Tamayo-Ramos J.A."/>
            <person name="Tisch D."/>
            <person name="Wiest A."/>
            <person name="Wilkinson H.H."/>
            <person name="Zhang M."/>
            <person name="Coutinho P.M."/>
            <person name="Kenerley C.M."/>
            <person name="Monte E."/>
            <person name="Baker S.E."/>
            <person name="Grigoriev I.V."/>
        </authorList>
    </citation>
    <scope>NUCLEOTIDE SEQUENCE [LARGE SCALE GENOMIC DNA]</scope>
    <source>
        <strain evidence="2">Gv29-8 / FGSC 10586</strain>
    </source>
</reference>
<dbReference type="Proteomes" id="UP000007115">
    <property type="component" value="Unassembled WGS sequence"/>
</dbReference>